<evidence type="ECO:0000313" key="11">
    <source>
        <dbReference type="Proteomes" id="UP000886595"/>
    </source>
</evidence>
<organism evidence="10 11">
    <name type="scientific">Brassica carinata</name>
    <name type="common">Ethiopian mustard</name>
    <name type="synonym">Abyssinian cabbage</name>
    <dbReference type="NCBI Taxonomy" id="52824"/>
    <lineage>
        <taxon>Eukaryota</taxon>
        <taxon>Viridiplantae</taxon>
        <taxon>Streptophyta</taxon>
        <taxon>Embryophyta</taxon>
        <taxon>Tracheophyta</taxon>
        <taxon>Spermatophyta</taxon>
        <taxon>Magnoliopsida</taxon>
        <taxon>eudicotyledons</taxon>
        <taxon>Gunneridae</taxon>
        <taxon>Pentapetalae</taxon>
        <taxon>rosids</taxon>
        <taxon>malvids</taxon>
        <taxon>Brassicales</taxon>
        <taxon>Brassicaceae</taxon>
        <taxon>Brassiceae</taxon>
        <taxon>Brassica</taxon>
    </lineage>
</organism>
<comment type="subcellular location">
    <subcellularLocation>
        <location evidence="1">Endomembrane system</location>
        <topology evidence="1">Multi-pass membrane protein</topology>
    </subcellularLocation>
</comment>
<dbReference type="GO" id="GO:0012505">
    <property type="term" value="C:endomembrane system"/>
    <property type="evidence" value="ECO:0007669"/>
    <property type="project" value="UniProtKB-SubCell"/>
</dbReference>
<comment type="caution">
    <text evidence="10">The sequence shown here is derived from an EMBL/GenBank/DDBJ whole genome shotgun (WGS) entry which is preliminary data.</text>
</comment>
<dbReference type="Pfam" id="PF03083">
    <property type="entry name" value="MtN3_slv"/>
    <property type="match status" value="1"/>
</dbReference>
<dbReference type="Proteomes" id="UP000886595">
    <property type="component" value="Unassembled WGS sequence"/>
</dbReference>
<evidence type="ECO:0000256" key="7">
    <source>
        <dbReference type="ARBA" id="ARBA00022989"/>
    </source>
</evidence>
<evidence type="ECO:0000256" key="3">
    <source>
        <dbReference type="ARBA" id="ARBA00022448"/>
    </source>
</evidence>
<dbReference type="OrthoDB" id="1735743at2759"/>
<protein>
    <submittedName>
        <fullName evidence="10">Uncharacterized protein</fullName>
    </submittedName>
</protein>
<keyword evidence="8 9" id="KW-0472">Membrane</keyword>
<evidence type="ECO:0000256" key="9">
    <source>
        <dbReference type="SAM" id="Phobius"/>
    </source>
</evidence>
<keyword evidence="3" id="KW-0813">Transport</keyword>
<keyword evidence="6" id="KW-0677">Repeat</keyword>
<dbReference type="PANTHER" id="PTHR10791">
    <property type="entry name" value="RAG1-ACTIVATING PROTEIN 1"/>
    <property type="match status" value="1"/>
</dbReference>
<keyword evidence="5 9" id="KW-0812">Transmembrane</keyword>
<name>A0A8X7PT00_BRACI</name>
<dbReference type="AlphaFoldDB" id="A0A8X7PT00"/>
<evidence type="ECO:0000313" key="10">
    <source>
        <dbReference type="EMBL" id="KAG2256113.1"/>
    </source>
</evidence>
<keyword evidence="11" id="KW-1185">Reference proteome</keyword>
<dbReference type="GO" id="GO:0051119">
    <property type="term" value="F:sugar transmembrane transporter activity"/>
    <property type="evidence" value="ECO:0007669"/>
    <property type="project" value="InterPro"/>
</dbReference>
<dbReference type="FunFam" id="1.20.1280.290:FF:000001">
    <property type="entry name" value="Bidirectional sugar transporter SWEET"/>
    <property type="match status" value="1"/>
</dbReference>
<accession>A0A8X7PT00</accession>
<feature type="transmembrane region" description="Helical" evidence="9">
    <location>
        <begin position="42"/>
        <end position="59"/>
    </location>
</feature>
<dbReference type="InterPro" id="IPR047664">
    <property type="entry name" value="SWEET"/>
</dbReference>
<keyword evidence="4" id="KW-0762">Sugar transport</keyword>
<evidence type="ECO:0000256" key="1">
    <source>
        <dbReference type="ARBA" id="ARBA00004127"/>
    </source>
</evidence>
<dbReference type="PANTHER" id="PTHR10791:SF120">
    <property type="entry name" value="BIDIRECTIONAL SUGAR TRANSPORTER SWEET17"/>
    <property type="match status" value="1"/>
</dbReference>
<evidence type="ECO:0000256" key="5">
    <source>
        <dbReference type="ARBA" id="ARBA00022692"/>
    </source>
</evidence>
<evidence type="ECO:0000256" key="6">
    <source>
        <dbReference type="ARBA" id="ARBA00022737"/>
    </source>
</evidence>
<evidence type="ECO:0000256" key="4">
    <source>
        <dbReference type="ARBA" id="ARBA00022597"/>
    </source>
</evidence>
<feature type="transmembrane region" description="Helical" evidence="9">
    <location>
        <begin position="65"/>
        <end position="88"/>
    </location>
</feature>
<sequence length="145" mass="16010">MAEASFYIGVIGNVISVLVFLSPVETFWKIVKRKSTEEYKSLPYICTLLGSSPWTYYGIVTPGEYLVSTVNGFGALVEIIYVSLFVLYAPRHLKVPNGVGFVFGTMQLILYGIYRNAKPVGSSKGWSDIVADEEKGLTSRVPLLT</sequence>
<reference evidence="10 11" key="1">
    <citation type="submission" date="2020-02" db="EMBL/GenBank/DDBJ databases">
        <authorList>
            <person name="Ma Q."/>
            <person name="Huang Y."/>
            <person name="Song X."/>
            <person name="Pei D."/>
        </authorList>
    </citation>
    <scope>NUCLEOTIDE SEQUENCE [LARGE SCALE GENOMIC DNA]</scope>
    <source>
        <strain evidence="10">Sxm20200214</strain>
        <tissue evidence="10">Leaf</tissue>
    </source>
</reference>
<keyword evidence="7 9" id="KW-1133">Transmembrane helix</keyword>
<evidence type="ECO:0000256" key="2">
    <source>
        <dbReference type="ARBA" id="ARBA00007809"/>
    </source>
</evidence>
<evidence type="ECO:0000256" key="8">
    <source>
        <dbReference type="ARBA" id="ARBA00023136"/>
    </source>
</evidence>
<feature type="transmembrane region" description="Helical" evidence="9">
    <location>
        <begin position="6"/>
        <end position="30"/>
    </location>
</feature>
<feature type="transmembrane region" description="Helical" evidence="9">
    <location>
        <begin position="95"/>
        <end position="114"/>
    </location>
</feature>
<proteinExistence type="inferred from homology"/>
<dbReference type="GO" id="GO:0016020">
    <property type="term" value="C:membrane"/>
    <property type="evidence" value="ECO:0007669"/>
    <property type="project" value="InterPro"/>
</dbReference>
<dbReference type="InterPro" id="IPR004316">
    <property type="entry name" value="SWEET_rpt"/>
</dbReference>
<comment type="similarity">
    <text evidence="2">Belongs to the SWEET sugar transporter family.</text>
</comment>
<dbReference type="Gene3D" id="1.20.1280.290">
    <property type="match status" value="1"/>
</dbReference>
<dbReference type="EMBL" id="JAAMPC010000015">
    <property type="protein sequence ID" value="KAG2256113.1"/>
    <property type="molecule type" value="Genomic_DNA"/>
</dbReference>
<gene>
    <name evidence="10" type="ORF">Bca52824_075407</name>
</gene>